<keyword evidence="2" id="KW-0732">Signal</keyword>
<dbReference type="AlphaFoldDB" id="A0A2N3NH95"/>
<name>A0A2N3NH95_9PEZI</name>
<evidence type="ECO:0000256" key="1">
    <source>
        <dbReference type="SAM" id="MobiDB-lite"/>
    </source>
</evidence>
<reference evidence="3 4" key="1">
    <citation type="journal article" date="2017" name="G3 (Bethesda)">
        <title>First Draft Genome Sequence of the Pathogenic Fungus Lomentospora prolificans (Formerly Scedosporium prolificans).</title>
        <authorList>
            <person name="Luo R."/>
            <person name="Zimin A."/>
            <person name="Workman R."/>
            <person name="Fan Y."/>
            <person name="Pertea G."/>
            <person name="Grossman N."/>
            <person name="Wear M.P."/>
            <person name="Jia B."/>
            <person name="Miller H."/>
            <person name="Casadevall A."/>
            <person name="Timp W."/>
            <person name="Zhang S.X."/>
            <person name="Salzberg S.L."/>
        </authorList>
    </citation>
    <scope>NUCLEOTIDE SEQUENCE [LARGE SCALE GENOMIC DNA]</scope>
    <source>
        <strain evidence="3 4">JHH-5317</strain>
    </source>
</reference>
<dbReference type="InParanoid" id="A0A2N3NH95"/>
<comment type="caution">
    <text evidence="3">The sequence shown here is derived from an EMBL/GenBank/DDBJ whole genome shotgun (WGS) entry which is preliminary data.</text>
</comment>
<dbReference type="EMBL" id="NLAX01000004">
    <property type="protein sequence ID" value="PKS11839.1"/>
    <property type="molecule type" value="Genomic_DNA"/>
</dbReference>
<evidence type="ECO:0008006" key="5">
    <source>
        <dbReference type="Google" id="ProtNLM"/>
    </source>
</evidence>
<feature type="compositionally biased region" description="Low complexity" evidence="1">
    <location>
        <begin position="114"/>
        <end position="163"/>
    </location>
</feature>
<gene>
    <name evidence="3" type="ORF">jhhlp_001133</name>
</gene>
<dbReference type="Proteomes" id="UP000233524">
    <property type="component" value="Unassembled WGS sequence"/>
</dbReference>
<dbReference type="VEuPathDB" id="FungiDB:jhhlp_001133"/>
<sequence length="186" mass="18319">MRFTPVIVASIFAVAVSAQDATTSATTPASTSGLTTEQQKCINACDANDVNCLAHCTPVPSPNEDNLNKLHDCVGKCDQGDGSESATVAYGNCVQECIVENYYDPKQGTPNQPGAGSSSGSGSDSDSSSGSGSDSGDNSSGDSSKSGDATSTGSSADSTETPGAAAGLVASSSLGLFGLLAAVLAF</sequence>
<evidence type="ECO:0000256" key="2">
    <source>
        <dbReference type="SAM" id="SignalP"/>
    </source>
</evidence>
<evidence type="ECO:0000313" key="4">
    <source>
        <dbReference type="Proteomes" id="UP000233524"/>
    </source>
</evidence>
<feature type="chain" id="PRO_5014878359" description="Extracellular membrane protein CFEM domain-containing protein" evidence="2">
    <location>
        <begin position="19"/>
        <end position="186"/>
    </location>
</feature>
<evidence type="ECO:0000313" key="3">
    <source>
        <dbReference type="EMBL" id="PKS11839.1"/>
    </source>
</evidence>
<dbReference type="STRING" id="41688.A0A2N3NH95"/>
<accession>A0A2N3NH95</accession>
<proteinExistence type="predicted"/>
<feature type="region of interest" description="Disordered" evidence="1">
    <location>
        <begin position="104"/>
        <end position="163"/>
    </location>
</feature>
<organism evidence="3 4">
    <name type="scientific">Lomentospora prolificans</name>
    <dbReference type="NCBI Taxonomy" id="41688"/>
    <lineage>
        <taxon>Eukaryota</taxon>
        <taxon>Fungi</taxon>
        <taxon>Dikarya</taxon>
        <taxon>Ascomycota</taxon>
        <taxon>Pezizomycotina</taxon>
        <taxon>Sordariomycetes</taxon>
        <taxon>Hypocreomycetidae</taxon>
        <taxon>Microascales</taxon>
        <taxon>Microascaceae</taxon>
        <taxon>Lomentospora</taxon>
    </lineage>
</organism>
<feature type="signal peptide" evidence="2">
    <location>
        <begin position="1"/>
        <end position="18"/>
    </location>
</feature>
<protein>
    <recommendedName>
        <fullName evidence="5">Extracellular membrane protein CFEM domain-containing protein</fullName>
    </recommendedName>
</protein>
<dbReference type="OrthoDB" id="5597238at2759"/>
<keyword evidence="4" id="KW-1185">Reference proteome</keyword>